<feature type="transmembrane region" description="Helical" evidence="8">
    <location>
        <begin position="12"/>
        <end position="30"/>
    </location>
</feature>
<evidence type="ECO:0000256" key="3">
    <source>
        <dbReference type="ARBA" id="ARBA00022475"/>
    </source>
</evidence>
<evidence type="ECO:0000256" key="6">
    <source>
        <dbReference type="ARBA" id="ARBA00023136"/>
    </source>
</evidence>
<keyword evidence="2" id="KW-0813">Transport</keyword>
<comment type="caution">
    <text evidence="9">The sequence shown here is derived from an EMBL/GenBank/DDBJ whole genome shotgun (WGS) entry which is preliminary data.</text>
</comment>
<evidence type="ECO:0000256" key="7">
    <source>
        <dbReference type="SAM" id="MobiDB-lite"/>
    </source>
</evidence>
<evidence type="ECO:0000256" key="5">
    <source>
        <dbReference type="ARBA" id="ARBA00022989"/>
    </source>
</evidence>
<evidence type="ECO:0000256" key="8">
    <source>
        <dbReference type="SAM" id="Phobius"/>
    </source>
</evidence>
<feature type="transmembrane region" description="Helical" evidence="8">
    <location>
        <begin position="214"/>
        <end position="234"/>
    </location>
</feature>
<dbReference type="Proteomes" id="UP000572268">
    <property type="component" value="Unassembled WGS sequence"/>
</dbReference>
<evidence type="ECO:0008006" key="11">
    <source>
        <dbReference type="Google" id="ProtNLM"/>
    </source>
</evidence>
<proteinExistence type="predicted"/>
<dbReference type="PANTHER" id="PTHR30269">
    <property type="entry name" value="TRANSMEMBRANE PROTEIN YFCA"/>
    <property type="match status" value="1"/>
</dbReference>
<dbReference type="Pfam" id="PF01925">
    <property type="entry name" value="TauE"/>
    <property type="match status" value="1"/>
</dbReference>
<dbReference type="EMBL" id="JABANN010000201">
    <property type="protein sequence ID" value="KAF4666584.1"/>
    <property type="molecule type" value="Genomic_DNA"/>
</dbReference>
<protein>
    <recommendedName>
        <fullName evidence="11">Transmembrane protein</fullName>
    </recommendedName>
</protein>
<feature type="transmembrane region" description="Helical" evidence="8">
    <location>
        <begin position="240"/>
        <end position="258"/>
    </location>
</feature>
<dbReference type="GO" id="GO:0005886">
    <property type="term" value="C:plasma membrane"/>
    <property type="evidence" value="ECO:0007669"/>
    <property type="project" value="UniProtKB-SubCell"/>
</dbReference>
<evidence type="ECO:0000256" key="4">
    <source>
        <dbReference type="ARBA" id="ARBA00022692"/>
    </source>
</evidence>
<evidence type="ECO:0000313" key="10">
    <source>
        <dbReference type="Proteomes" id="UP000572268"/>
    </source>
</evidence>
<keyword evidence="3" id="KW-1003">Cell membrane</keyword>
<dbReference type="InterPro" id="IPR002781">
    <property type="entry name" value="TM_pro_TauE-like"/>
</dbReference>
<dbReference type="InterPro" id="IPR052017">
    <property type="entry name" value="TSUP"/>
</dbReference>
<sequence length="398" mass="43627">MGLITPYYCDGSVVTGAVHVALHAPLMSLIQFLKLWRTANYWLAAYLSIAAAAAAAPCTMLLDRLQSEVPVLRSVLGTILSALALWQTFNEIRRYVKTKNGSPSDDVPRDLDLSPKGPMKLKLGALAVGCASGAMNGLFSIGGPPNMIFVLLTNPDPLCWRSTSATMNVVVHVFTRLPVLLTGSLLNNIDLWAILVLNIGAVCGLVLGNWLSRYVSVAVFRASIDVFLVVSSFMMTPMYILIPLICAAALLLVVKLCWYKYKEHRNHGFPTTIVFTMLLRKWSNEADILKAVLGVLLFLNSPRHVAKVLRLFYRRRNFSALLQQGLQLAQWLDSSVRWALGAEGDTPKRDIELQSEKIGLSMDNRSLDRLESPDEAPSGASETDTIASPGGEISGLKE</sequence>
<keyword evidence="4 8" id="KW-0812">Transmembrane</keyword>
<accession>A0A7J6M506</accession>
<feature type="transmembrane region" description="Helical" evidence="8">
    <location>
        <begin position="71"/>
        <end position="89"/>
    </location>
</feature>
<dbReference type="AlphaFoldDB" id="A0A7J6M506"/>
<gene>
    <name evidence="9" type="ORF">FOL46_003012</name>
</gene>
<feature type="transmembrane region" description="Helical" evidence="8">
    <location>
        <begin position="42"/>
        <end position="65"/>
    </location>
</feature>
<evidence type="ECO:0000256" key="1">
    <source>
        <dbReference type="ARBA" id="ARBA00004651"/>
    </source>
</evidence>
<dbReference type="PANTHER" id="PTHR30269:SF37">
    <property type="entry name" value="MEMBRANE TRANSPORTER PROTEIN"/>
    <property type="match status" value="1"/>
</dbReference>
<comment type="subcellular location">
    <subcellularLocation>
        <location evidence="1">Cell membrane</location>
        <topology evidence="1">Multi-pass membrane protein</topology>
    </subcellularLocation>
</comment>
<feature type="transmembrane region" description="Helical" evidence="8">
    <location>
        <begin position="123"/>
        <end position="142"/>
    </location>
</feature>
<keyword evidence="5 8" id="KW-1133">Transmembrane helix</keyword>
<keyword evidence="6 8" id="KW-0472">Membrane</keyword>
<name>A0A7J6M506_PEROL</name>
<evidence type="ECO:0000256" key="2">
    <source>
        <dbReference type="ARBA" id="ARBA00022448"/>
    </source>
</evidence>
<evidence type="ECO:0000313" key="9">
    <source>
        <dbReference type="EMBL" id="KAF4666584.1"/>
    </source>
</evidence>
<feature type="transmembrane region" description="Helical" evidence="8">
    <location>
        <begin position="189"/>
        <end position="207"/>
    </location>
</feature>
<feature type="region of interest" description="Disordered" evidence="7">
    <location>
        <begin position="360"/>
        <end position="398"/>
    </location>
</feature>
<reference evidence="9 10" key="1">
    <citation type="submission" date="2020-04" db="EMBL/GenBank/DDBJ databases">
        <title>Perkinsus olseni comparative genomics.</title>
        <authorList>
            <person name="Bogema D.R."/>
        </authorList>
    </citation>
    <scope>NUCLEOTIDE SEQUENCE [LARGE SCALE GENOMIC DNA]</scope>
    <source>
        <strain evidence="9">ATCC PRA-31</strain>
    </source>
</reference>
<organism evidence="9 10">
    <name type="scientific">Perkinsus olseni</name>
    <name type="common">Perkinsus atlanticus</name>
    <dbReference type="NCBI Taxonomy" id="32597"/>
    <lineage>
        <taxon>Eukaryota</taxon>
        <taxon>Sar</taxon>
        <taxon>Alveolata</taxon>
        <taxon>Perkinsozoa</taxon>
        <taxon>Perkinsea</taxon>
        <taxon>Perkinsida</taxon>
        <taxon>Perkinsidae</taxon>
        <taxon>Perkinsus</taxon>
    </lineage>
</organism>